<dbReference type="OrthoDB" id="9792284at2"/>
<sequence>MAKKVAVIMTDLAEDIEYTSPKEAIEEAGHETVLISPDGSAVEGKKGGKFEAEKAIGDVTPADYDALLIPGGFSPDILRGDKEDRFGNFAKHFLEEDKPVFAICHGPQLLVDTGLLKDRKITSVKNVKNDLINAGAKWEDSALAVCSNLATSRTPADLDQFNAEIKRQLG</sequence>
<dbReference type="Pfam" id="PF01965">
    <property type="entry name" value="DJ-1_PfpI"/>
    <property type="match status" value="1"/>
</dbReference>
<dbReference type="GO" id="GO:0006508">
    <property type="term" value="P:proteolysis"/>
    <property type="evidence" value="ECO:0007669"/>
    <property type="project" value="UniProtKB-KW"/>
</dbReference>
<proteinExistence type="inferred from homology"/>
<keyword evidence="3" id="KW-0645">Protease</keyword>
<keyword evidence="4" id="KW-1185">Reference proteome</keyword>
<dbReference type="eggNOG" id="COG0693">
    <property type="taxonomic scope" value="Bacteria"/>
</dbReference>
<name>A0A078M1K8_9STAP</name>
<dbReference type="InterPro" id="IPR002818">
    <property type="entry name" value="DJ-1/PfpI"/>
</dbReference>
<gene>
    <name evidence="3" type="primary">yraA</name>
    <name evidence="3" type="ORF">BN1048_00379</name>
</gene>
<dbReference type="HOGENOM" id="CLU_000445_44_4_9"/>
<dbReference type="Gene3D" id="3.40.50.880">
    <property type="match status" value="1"/>
</dbReference>
<dbReference type="PROSITE" id="PS51276">
    <property type="entry name" value="PEPTIDASE_C56_PFPI"/>
    <property type="match status" value="1"/>
</dbReference>
<dbReference type="PANTHER" id="PTHR42733">
    <property type="entry name" value="DJ-1 PROTEIN"/>
    <property type="match status" value="1"/>
</dbReference>
<comment type="similarity">
    <text evidence="1">Belongs to the peptidase C56 family.</text>
</comment>
<dbReference type="SUPFAM" id="SSF52317">
    <property type="entry name" value="Class I glutamine amidotransferase-like"/>
    <property type="match status" value="1"/>
</dbReference>
<dbReference type="CDD" id="cd03134">
    <property type="entry name" value="GATase1_PfpI_like"/>
    <property type="match status" value="1"/>
</dbReference>
<dbReference type="InterPro" id="IPR006286">
    <property type="entry name" value="C56_PfpI-like"/>
</dbReference>
<dbReference type="NCBIfam" id="TIGR01382">
    <property type="entry name" value="PfpI"/>
    <property type="match status" value="1"/>
</dbReference>
<evidence type="ECO:0000259" key="2">
    <source>
        <dbReference type="Pfam" id="PF01965"/>
    </source>
</evidence>
<dbReference type="RefSeq" id="WP_035807843.1">
    <property type="nucleotide sequence ID" value="NZ_CCSE01000001.1"/>
</dbReference>
<feature type="domain" description="DJ-1/PfpI" evidence="2">
    <location>
        <begin position="3"/>
        <end position="165"/>
    </location>
</feature>
<keyword evidence="3" id="KW-0378">Hydrolase</keyword>
<dbReference type="GO" id="GO:0008233">
    <property type="term" value="F:peptidase activity"/>
    <property type="evidence" value="ECO:0007669"/>
    <property type="project" value="UniProtKB-KW"/>
</dbReference>
<dbReference type="EMBL" id="CCSE01000001">
    <property type="protein sequence ID" value="CDZ99267.1"/>
    <property type="molecule type" value="Genomic_DNA"/>
</dbReference>
<dbReference type="Proteomes" id="UP000044136">
    <property type="component" value="Unassembled WGS sequence"/>
</dbReference>
<dbReference type="PANTHER" id="PTHR42733:SF2">
    <property type="entry name" value="DJ-1_THIJ_PFPI FAMILY PROTEIN"/>
    <property type="match status" value="1"/>
</dbReference>
<dbReference type="InterPro" id="IPR029062">
    <property type="entry name" value="Class_I_gatase-like"/>
</dbReference>
<dbReference type="AlphaFoldDB" id="A0A078M1K8"/>
<evidence type="ECO:0000313" key="4">
    <source>
        <dbReference type="Proteomes" id="UP000044136"/>
    </source>
</evidence>
<reference evidence="3 4" key="1">
    <citation type="submission" date="2014-07" db="EMBL/GenBank/DDBJ databases">
        <authorList>
            <person name="Urmite Genomes Urmite Genomes"/>
        </authorList>
    </citation>
    <scope>NUCLEOTIDE SEQUENCE [LARGE SCALE GENOMIC DNA]</scope>
    <source>
        <strain evidence="3 4">13MG44_air</strain>
    </source>
</reference>
<evidence type="ECO:0000256" key="1">
    <source>
        <dbReference type="ARBA" id="ARBA00008542"/>
    </source>
</evidence>
<organism evidence="3 4">
    <name type="scientific">Jeotgalicoccus saudimassiliensis</name>
    <dbReference type="NCBI Taxonomy" id="1461582"/>
    <lineage>
        <taxon>Bacteria</taxon>
        <taxon>Bacillati</taxon>
        <taxon>Bacillota</taxon>
        <taxon>Bacilli</taxon>
        <taxon>Bacillales</taxon>
        <taxon>Staphylococcaceae</taxon>
        <taxon>Jeotgalicoccus</taxon>
    </lineage>
</organism>
<dbReference type="STRING" id="1461582.BN1048_00379"/>
<evidence type="ECO:0000313" key="3">
    <source>
        <dbReference type="EMBL" id="CDZ99267.1"/>
    </source>
</evidence>
<accession>A0A078M1K8</accession>
<protein>
    <submittedName>
        <fullName evidence="3">Putative cysteine protease YraA</fullName>
    </submittedName>
</protein>